<dbReference type="RefSeq" id="WP_270057491.1">
    <property type="nucleotide sequence ID" value="NZ_CP115149.1"/>
</dbReference>
<dbReference type="Gene3D" id="3.40.50.1220">
    <property type="entry name" value="TPP-binding domain"/>
    <property type="match status" value="1"/>
</dbReference>
<dbReference type="SUPFAM" id="SSF52467">
    <property type="entry name" value="DHS-like NAD/FAD-binding domain"/>
    <property type="match status" value="1"/>
</dbReference>
<sequence>METTLDAAVRQVADWLRESRSTVVLTGAGISTESGIPDFRGPNGLWTKNPGAEKAATLQTYLADREVRVRAWRGRVEGGLWTDAEPNAGHLALAELERKGKLELLITQNIDSLHLKAGNSLERMVEIHGNLREFVCMGCGERGPIERVLERVRAGEDDPPCRRCGGILKSATISFGQNLVAEDYARSERAAARCELFLAIGTSLTVYPVAYLPEVALRNGARLVIINAQETPYDGLAHAVLREPIGQVLPRIVAAV</sequence>
<dbReference type="EC" id="2.3.1.286" evidence="1"/>
<gene>
    <name evidence="6" type="ORF">O0235_05265</name>
</gene>
<feature type="binding site" evidence="4">
    <location>
        <position position="164"/>
    </location>
    <ligand>
        <name>Zn(2+)</name>
        <dbReference type="ChEBI" id="CHEBI:29105"/>
    </ligand>
</feature>
<evidence type="ECO:0000256" key="4">
    <source>
        <dbReference type="PROSITE-ProRule" id="PRU00236"/>
    </source>
</evidence>
<accession>A0ABY7M975</accession>
<keyword evidence="7" id="KW-1185">Reference proteome</keyword>
<dbReference type="Proteomes" id="UP001212803">
    <property type="component" value="Chromosome"/>
</dbReference>
<proteinExistence type="predicted"/>
<feature type="binding site" evidence="4">
    <location>
        <position position="139"/>
    </location>
    <ligand>
        <name>Zn(2+)</name>
        <dbReference type="ChEBI" id="CHEBI:29105"/>
    </ligand>
</feature>
<dbReference type="CDD" id="cd01407">
    <property type="entry name" value="SIR2-fam"/>
    <property type="match status" value="1"/>
</dbReference>
<keyword evidence="4" id="KW-0479">Metal-binding</keyword>
<dbReference type="PROSITE" id="PS50305">
    <property type="entry name" value="SIRTUIN"/>
    <property type="match status" value="1"/>
</dbReference>
<evidence type="ECO:0000256" key="1">
    <source>
        <dbReference type="ARBA" id="ARBA00012928"/>
    </source>
</evidence>
<evidence type="ECO:0000259" key="5">
    <source>
        <dbReference type="PROSITE" id="PS50305"/>
    </source>
</evidence>
<dbReference type="InterPro" id="IPR029035">
    <property type="entry name" value="DHS-like_NAD/FAD-binding_dom"/>
</dbReference>
<feature type="domain" description="Deacetylase sirtuin-type" evidence="5">
    <location>
        <begin position="2"/>
        <end position="256"/>
    </location>
</feature>
<dbReference type="InterPro" id="IPR050134">
    <property type="entry name" value="NAD-dep_sirtuin_deacylases"/>
</dbReference>
<evidence type="ECO:0000313" key="6">
    <source>
        <dbReference type="EMBL" id="WBL36975.1"/>
    </source>
</evidence>
<keyword evidence="2" id="KW-0808">Transferase</keyword>
<name>A0ABY7M975_9CHLR</name>
<feature type="active site" description="Proton acceptor" evidence="4">
    <location>
        <position position="128"/>
    </location>
</feature>
<protein>
    <recommendedName>
        <fullName evidence="1">protein acetyllysine N-acetyltransferase</fullName>
        <ecNumber evidence="1">2.3.1.286</ecNumber>
    </recommendedName>
</protein>
<dbReference type="EMBL" id="CP115149">
    <property type="protein sequence ID" value="WBL36975.1"/>
    <property type="molecule type" value="Genomic_DNA"/>
</dbReference>
<organism evidence="6 7">
    <name type="scientific">Tepidiforma flava</name>
    <dbReference type="NCBI Taxonomy" id="3004094"/>
    <lineage>
        <taxon>Bacteria</taxon>
        <taxon>Bacillati</taxon>
        <taxon>Chloroflexota</taxon>
        <taxon>Tepidiformia</taxon>
        <taxon>Tepidiformales</taxon>
        <taxon>Tepidiformaceae</taxon>
        <taxon>Tepidiforma</taxon>
    </lineage>
</organism>
<evidence type="ECO:0000256" key="3">
    <source>
        <dbReference type="ARBA" id="ARBA00023027"/>
    </source>
</evidence>
<dbReference type="InterPro" id="IPR026590">
    <property type="entry name" value="Ssirtuin_cat_dom"/>
</dbReference>
<reference evidence="6 7" key="1">
    <citation type="journal article" date="2023" name="ISME J.">
        <title>Thermophilic Dehalococcoidia with unusual traits shed light on an unexpected past.</title>
        <authorList>
            <person name="Palmer M."/>
            <person name="Covington J.K."/>
            <person name="Zhou E.M."/>
            <person name="Thomas S.C."/>
            <person name="Habib N."/>
            <person name="Seymour C.O."/>
            <person name="Lai D."/>
            <person name="Johnston J."/>
            <person name="Hashimi A."/>
            <person name="Jiao J.Y."/>
            <person name="Muok A.R."/>
            <person name="Liu L."/>
            <person name="Xian W.D."/>
            <person name="Zhi X.Y."/>
            <person name="Li M.M."/>
            <person name="Silva L.P."/>
            <person name="Bowen B.P."/>
            <person name="Louie K."/>
            <person name="Briegel A."/>
            <person name="Pett-Ridge J."/>
            <person name="Weber P.K."/>
            <person name="Tocheva E.I."/>
            <person name="Woyke T."/>
            <person name="Northen T.R."/>
            <person name="Mayali X."/>
            <person name="Li W.J."/>
            <person name="Hedlund B.P."/>
        </authorList>
    </citation>
    <scope>NUCLEOTIDE SEQUENCE [LARGE SCALE GENOMIC DNA]</scope>
    <source>
        <strain evidence="6 7">YIM 72310</strain>
    </source>
</reference>
<dbReference type="Gene3D" id="2.20.28.200">
    <property type="match status" value="1"/>
</dbReference>
<keyword evidence="4" id="KW-0862">Zinc</keyword>
<feature type="binding site" evidence="4">
    <location>
        <position position="136"/>
    </location>
    <ligand>
        <name>Zn(2+)</name>
        <dbReference type="ChEBI" id="CHEBI:29105"/>
    </ligand>
</feature>
<dbReference type="PANTHER" id="PTHR11085">
    <property type="entry name" value="NAD-DEPENDENT PROTEIN DEACYLASE SIRTUIN-5, MITOCHONDRIAL-RELATED"/>
    <property type="match status" value="1"/>
</dbReference>
<evidence type="ECO:0000313" key="7">
    <source>
        <dbReference type="Proteomes" id="UP001212803"/>
    </source>
</evidence>
<dbReference type="PANTHER" id="PTHR11085:SF4">
    <property type="entry name" value="NAD-DEPENDENT PROTEIN DEACYLASE"/>
    <property type="match status" value="1"/>
</dbReference>
<dbReference type="InterPro" id="IPR003000">
    <property type="entry name" value="Sirtuin"/>
</dbReference>
<dbReference type="Pfam" id="PF02146">
    <property type="entry name" value="SIR2"/>
    <property type="match status" value="1"/>
</dbReference>
<evidence type="ECO:0000256" key="2">
    <source>
        <dbReference type="ARBA" id="ARBA00022679"/>
    </source>
</evidence>
<feature type="binding site" evidence="4">
    <location>
        <position position="161"/>
    </location>
    <ligand>
        <name>Zn(2+)</name>
        <dbReference type="ChEBI" id="CHEBI:29105"/>
    </ligand>
</feature>
<keyword evidence="3" id="KW-0520">NAD</keyword>